<organism evidence="1 2">
    <name type="scientific">Salinomyces thailandicus</name>
    <dbReference type="NCBI Taxonomy" id="706561"/>
    <lineage>
        <taxon>Eukaryota</taxon>
        <taxon>Fungi</taxon>
        <taxon>Dikarya</taxon>
        <taxon>Ascomycota</taxon>
        <taxon>Pezizomycotina</taxon>
        <taxon>Dothideomycetes</taxon>
        <taxon>Dothideomycetidae</taxon>
        <taxon>Mycosphaerellales</taxon>
        <taxon>Teratosphaeriaceae</taxon>
        <taxon>Salinomyces</taxon>
    </lineage>
</organism>
<dbReference type="AlphaFoldDB" id="A0A4U0U857"/>
<dbReference type="Proteomes" id="UP000308549">
    <property type="component" value="Unassembled WGS sequence"/>
</dbReference>
<evidence type="ECO:0000313" key="2">
    <source>
        <dbReference type="Proteomes" id="UP000308549"/>
    </source>
</evidence>
<name>A0A4U0U857_9PEZI</name>
<reference evidence="1 2" key="1">
    <citation type="submission" date="2017-03" db="EMBL/GenBank/DDBJ databases">
        <title>Genomes of endolithic fungi from Antarctica.</title>
        <authorList>
            <person name="Coleine C."/>
            <person name="Masonjones S."/>
            <person name="Stajich J.E."/>
        </authorList>
    </citation>
    <scope>NUCLEOTIDE SEQUENCE [LARGE SCALE GENOMIC DNA]</scope>
    <source>
        <strain evidence="1 2">CCFEE 6315</strain>
    </source>
</reference>
<proteinExistence type="predicted"/>
<dbReference type="OrthoDB" id="3820195at2759"/>
<dbReference type="EMBL" id="NAJL01000008">
    <property type="protein sequence ID" value="TKA31461.1"/>
    <property type="molecule type" value="Genomic_DNA"/>
</dbReference>
<protein>
    <submittedName>
        <fullName evidence="1">Uncharacterized protein</fullName>
    </submittedName>
</protein>
<sequence>MASVSSIESERDCDTVASPAVSVPNITNAPAANTPLAALSAMTSSAPLRSQAPATLPATQALTTSTNPKKAGKPFPFLELHPEVRNLIYEMIGEQSYKDTVIISSTIHRTDMPPPLTRVNKQIRSEATKLICHGVEVEFDTSWNEDIGDKWLCAISDITLLGVKRFVFPSLPDEDDCNICVEMSIFIDFCRNQPITADYGGCTCEAASNVREKVREIRQAWSVCGEGAKERRRFMRFALLTAYDIE</sequence>
<evidence type="ECO:0000313" key="1">
    <source>
        <dbReference type="EMBL" id="TKA31461.1"/>
    </source>
</evidence>
<gene>
    <name evidence="1" type="ORF">B0A50_02308</name>
</gene>
<keyword evidence="2" id="KW-1185">Reference proteome</keyword>
<accession>A0A4U0U857</accession>
<comment type="caution">
    <text evidence="1">The sequence shown here is derived from an EMBL/GenBank/DDBJ whole genome shotgun (WGS) entry which is preliminary data.</text>
</comment>